<evidence type="ECO:0000313" key="1">
    <source>
        <dbReference type="EMBL" id="JAH93001.1"/>
    </source>
</evidence>
<accession>A0A0E9WRV2</accession>
<organism evidence="1">
    <name type="scientific">Anguilla anguilla</name>
    <name type="common">European freshwater eel</name>
    <name type="synonym">Muraena anguilla</name>
    <dbReference type="NCBI Taxonomy" id="7936"/>
    <lineage>
        <taxon>Eukaryota</taxon>
        <taxon>Metazoa</taxon>
        <taxon>Chordata</taxon>
        <taxon>Craniata</taxon>
        <taxon>Vertebrata</taxon>
        <taxon>Euteleostomi</taxon>
        <taxon>Actinopterygii</taxon>
        <taxon>Neopterygii</taxon>
        <taxon>Teleostei</taxon>
        <taxon>Anguilliformes</taxon>
        <taxon>Anguillidae</taxon>
        <taxon>Anguilla</taxon>
    </lineage>
</organism>
<protein>
    <submittedName>
        <fullName evidence="1">Uncharacterized protein</fullName>
    </submittedName>
</protein>
<proteinExistence type="predicted"/>
<dbReference type="AlphaFoldDB" id="A0A0E9WRV2"/>
<dbReference type="EMBL" id="GBXM01015576">
    <property type="protein sequence ID" value="JAH93001.1"/>
    <property type="molecule type" value="Transcribed_RNA"/>
</dbReference>
<reference evidence="1" key="1">
    <citation type="submission" date="2014-11" db="EMBL/GenBank/DDBJ databases">
        <authorList>
            <person name="Amaro Gonzalez C."/>
        </authorList>
    </citation>
    <scope>NUCLEOTIDE SEQUENCE</scope>
</reference>
<sequence length="34" mass="4066">MSKCCHCYQSIINVFRNTLIGIYTWVPAQLLHRR</sequence>
<name>A0A0E9WRV2_ANGAN</name>
<reference evidence="1" key="2">
    <citation type="journal article" date="2015" name="Fish Shellfish Immunol.">
        <title>Early steps in the European eel (Anguilla anguilla)-Vibrio vulnificus interaction in the gills: Role of the RtxA13 toxin.</title>
        <authorList>
            <person name="Callol A."/>
            <person name="Pajuelo D."/>
            <person name="Ebbesson L."/>
            <person name="Teles M."/>
            <person name="MacKenzie S."/>
            <person name="Amaro C."/>
        </authorList>
    </citation>
    <scope>NUCLEOTIDE SEQUENCE</scope>
</reference>